<dbReference type="InterPro" id="IPR059242">
    <property type="entry name" value="mS23_dom"/>
</dbReference>
<comment type="subcellular location">
    <subcellularLocation>
        <location evidence="1">Mitochondrion</location>
    </subcellularLocation>
</comment>
<keyword evidence="10" id="KW-1185">Reference proteome</keyword>
<evidence type="ECO:0000256" key="4">
    <source>
        <dbReference type="ARBA" id="ARBA00023128"/>
    </source>
</evidence>
<evidence type="ECO:0000256" key="7">
    <source>
        <dbReference type="ARBA" id="ARBA00035421"/>
    </source>
</evidence>
<evidence type="ECO:0000256" key="5">
    <source>
        <dbReference type="ARBA" id="ARBA00023274"/>
    </source>
</evidence>
<gene>
    <name evidence="9" type="ORF">ALEPTO_LOCUS1583</name>
</gene>
<feature type="compositionally biased region" description="Basic residues" evidence="8">
    <location>
        <begin position="57"/>
        <end position="70"/>
    </location>
</feature>
<dbReference type="OrthoDB" id="5542239at2759"/>
<dbReference type="InterPro" id="IPR016939">
    <property type="entry name" value="Ribosomal_mS23_fun"/>
</dbReference>
<sequence>MLFRIRPTQLHYHVEHLMKGGIYSKAPIWYPVMKMFPPGQSLPRASNNNATSTLNKKNNKNSTKHLRTKSARPQPIVYPEDALRRQFYRDHPYELLRPRVLMEKEIQVDKVWKSLVGDDEDPSEVTGESVIQYQMYLMAHKGMSQRQAYAIACNEFYKIRAREEIEQRVAEEQAIAFGAVRKKSEVEKTMWKEYKEIRRTRNAV</sequence>
<dbReference type="Pfam" id="PF13741">
    <property type="entry name" value="MRP-S25"/>
    <property type="match status" value="1"/>
</dbReference>
<reference evidence="9" key="1">
    <citation type="submission" date="2021-06" db="EMBL/GenBank/DDBJ databases">
        <authorList>
            <person name="Kallberg Y."/>
            <person name="Tangrot J."/>
            <person name="Rosling A."/>
        </authorList>
    </citation>
    <scope>NUCLEOTIDE SEQUENCE</scope>
    <source>
        <strain evidence="9">FL130A</strain>
    </source>
</reference>
<proteinExistence type="inferred from homology"/>
<evidence type="ECO:0000256" key="6">
    <source>
        <dbReference type="ARBA" id="ARBA00035137"/>
    </source>
</evidence>
<evidence type="ECO:0000256" key="8">
    <source>
        <dbReference type="SAM" id="MobiDB-lite"/>
    </source>
</evidence>
<dbReference type="CDD" id="cd23701">
    <property type="entry name" value="At1g26750"/>
    <property type="match status" value="1"/>
</dbReference>
<evidence type="ECO:0000313" key="9">
    <source>
        <dbReference type="EMBL" id="CAG8461883.1"/>
    </source>
</evidence>
<dbReference type="Proteomes" id="UP000789508">
    <property type="component" value="Unassembled WGS sequence"/>
</dbReference>
<keyword evidence="4" id="KW-0496">Mitochondrion</keyword>
<accession>A0A9N8VP28</accession>
<evidence type="ECO:0000313" key="10">
    <source>
        <dbReference type="Proteomes" id="UP000789508"/>
    </source>
</evidence>
<dbReference type="GO" id="GO:0005763">
    <property type="term" value="C:mitochondrial small ribosomal subunit"/>
    <property type="evidence" value="ECO:0007669"/>
    <property type="project" value="InterPro"/>
</dbReference>
<organism evidence="9 10">
    <name type="scientific">Ambispora leptoticha</name>
    <dbReference type="NCBI Taxonomy" id="144679"/>
    <lineage>
        <taxon>Eukaryota</taxon>
        <taxon>Fungi</taxon>
        <taxon>Fungi incertae sedis</taxon>
        <taxon>Mucoromycota</taxon>
        <taxon>Glomeromycotina</taxon>
        <taxon>Glomeromycetes</taxon>
        <taxon>Archaeosporales</taxon>
        <taxon>Ambisporaceae</taxon>
        <taxon>Ambispora</taxon>
    </lineage>
</organism>
<dbReference type="EMBL" id="CAJVPS010000181">
    <property type="protein sequence ID" value="CAG8461883.1"/>
    <property type="molecule type" value="Genomic_DNA"/>
</dbReference>
<feature type="region of interest" description="Disordered" evidence="8">
    <location>
        <begin position="41"/>
        <end position="73"/>
    </location>
</feature>
<keyword evidence="3" id="KW-0689">Ribosomal protein</keyword>
<dbReference type="AlphaFoldDB" id="A0A9N8VP28"/>
<dbReference type="GO" id="GO:0003735">
    <property type="term" value="F:structural constituent of ribosome"/>
    <property type="evidence" value="ECO:0007669"/>
    <property type="project" value="InterPro"/>
</dbReference>
<evidence type="ECO:0000256" key="3">
    <source>
        <dbReference type="ARBA" id="ARBA00022980"/>
    </source>
</evidence>
<protein>
    <recommendedName>
        <fullName evidence="6">Small ribosomal subunit protein mS23</fullName>
    </recommendedName>
    <alternativeName>
        <fullName evidence="7">37S ribosomal protein S25, mitochondrial</fullName>
    </alternativeName>
</protein>
<comment type="caution">
    <text evidence="9">The sequence shown here is derived from an EMBL/GenBank/DDBJ whole genome shotgun (WGS) entry which is preliminary data.</text>
</comment>
<keyword evidence="5" id="KW-0687">Ribonucleoprotein</keyword>
<comment type="similarity">
    <text evidence="2">Belongs to the mitochondrion-specific ribosomal protein mS23 family.</text>
</comment>
<dbReference type="PANTHER" id="PTHR37799">
    <property type="entry name" value="37S RIBOSOMAL PROTEIN S25, MITOCHONDRIAL"/>
    <property type="match status" value="1"/>
</dbReference>
<name>A0A9N8VP28_9GLOM</name>
<feature type="compositionally biased region" description="Low complexity" evidence="8">
    <location>
        <begin position="45"/>
        <end position="56"/>
    </location>
</feature>
<dbReference type="PANTHER" id="PTHR37799:SF1">
    <property type="entry name" value="SMALL RIBOSOMAL SUBUNIT PROTEIN MS23"/>
    <property type="match status" value="1"/>
</dbReference>
<evidence type="ECO:0000256" key="2">
    <source>
        <dbReference type="ARBA" id="ARBA00009864"/>
    </source>
</evidence>
<evidence type="ECO:0000256" key="1">
    <source>
        <dbReference type="ARBA" id="ARBA00004173"/>
    </source>
</evidence>